<evidence type="ECO:0000313" key="2">
    <source>
        <dbReference type="EMBL" id="AGF78440.1"/>
    </source>
</evidence>
<proteinExistence type="predicted"/>
<gene>
    <name evidence="2" type="ordered locus">UWK_01883</name>
</gene>
<protein>
    <recommendedName>
        <fullName evidence="4">Porin domain-containing protein</fullName>
    </recommendedName>
</protein>
<dbReference type="HOGENOM" id="CLU_721066_0_0_7"/>
<dbReference type="KEGG" id="dsf:UWK_01883"/>
<sequence length="383" mass="41470">MKKVICAVAAFAMVAGVATVASAEVKLSGDARARLIYKDNGVKDSYSKWDSRFRVVLSASTESGVYGKARLRFLDGGWDGSGLYAPSGKVATTTTTLQNAAGEDVQVLTSQTNNNVWTDYAYLGFKTGALDVSAGRQPTNFSKWFSWDQRADRLKVMYKANGMVLAYTYDQLRETNDLNDDKYVNGITYKQKFNDSISMGVRAVYVMDDMNDNRDGIKASVNLPMNFGGNQIMVEGSYIEGDVINSADDAMGAYASWSSNFGSVTPTVMVGMTQDGYMADDDFGWIMIGAAWGITEIAQVGQGGDTIFGAFTADMAVSEQLSLQGNLVYMDVDAALDDSVIEVSGMVNYEVVKGADLSFKLGYLDYADSDSVMNGVVRLDVGF</sequence>
<accession>M1PFJ7</accession>
<dbReference type="SUPFAM" id="SSF56935">
    <property type="entry name" value="Porins"/>
    <property type="match status" value="1"/>
</dbReference>
<reference evidence="3" key="1">
    <citation type="journal article" date="2013" name="Stand. Genomic Sci.">
        <title>Complete genome sequence of Desulfocapsa sulfexigens, a marine deltaproteobacterium specialized in disproportionating inorganic sulfur compounds.</title>
        <authorList>
            <person name="Finster K.W."/>
            <person name="Kjeldsen K.U."/>
            <person name="Kube M."/>
            <person name="Reinhardt R."/>
            <person name="Mussmann M."/>
            <person name="Amann R."/>
            <person name="Schreiber L."/>
        </authorList>
    </citation>
    <scope>NUCLEOTIDE SEQUENCE [LARGE SCALE GENOMIC DNA]</scope>
    <source>
        <strain evidence="3">DSM 10523 / SB164P1</strain>
    </source>
</reference>
<keyword evidence="3" id="KW-1185">Reference proteome</keyword>
<dbReference type="EMBL" id="CP003985">
    <property type="protein sequence ID" value="AGF78440.1"/>
    <property type="molecule type" value="Genomic_DNA"/>
</dbReference>
<dbReference type="Proteomes" id="UP000011721">
    <property type="component" value="Chromosome"/>
</dbReference>
<dbReference type="RefSeq" id="WP_015404131.1">
    <property type="nucleotide sequence ID" value="NC_020304.1"/>
</dbReference>
<organism evidence="2 3">
    <name type="scientific">Desulfocapsa sulfexigens (strain DSM 10523 / SB164P1)</name>
    <dbReference type="NCBI Taxonomy" id="1167006"/>
    <lineage>
        <taxon>Bacteria</taxon>
        <taxon>Pseudomonadati</taxon>
        <taxon>Thermodesulfobacteriota</taxon>
        <taxon>Desulfobulbia</taxon>
        <taxon>Desulfobulbales</taxon>
        <taxon>Desulfocapsaceae</taxon>
        <taxon>Desulfocapsa</taxon>
    </lineage>
</organism>
<feature type="chain" id="PRO_5004016204" description="Porin domain-containing protein" evidence="1">
    <location>
        <begin position="24"/>
        <end position="383"/>
    </location>
</feature>
<evidence type="ECO:0000256" key="1">
    <source>
        <dbReference type="SAM" id="SignalP"/>
    </source>
</evidence>
<evidence type="ECO:0008006" key="4">
    <source>
        <dbReference type="Google" id="ProtNLM"/>
    </source>
</evidence>
<feature type="signal peptide" evidence="1">
    <location>
        <begin position="1"/>
        <end position="23"/>
    </location>
</feature>
<evidence type="ECO:0000313" key="3">
    <source>
        <dbReference type="Proteomes" id="UP000011721"/>
    </source>
</evidence>
<name>M1PFJ7_DESSD</name>
<dbReference type="STRING" id="1167006.UWK_01883"/>
<dbReference type="AlphaFoldDB" id="M1PFJ7"/>
<dbReference type="eggNOG" id="COG3203">
    <property type="taxonomic scope" value="Bacteria"/>
</dbReference>
<dbReference type="OrthoDB" id="5430169at2"/>
<keyword evidence="1" id="KW-0732">Signal</keyword>